<evidence type="ECO:0000313" key="2">
    <source>
        <dbReference type="EMBL" id="PCH34795.1"/>
    </source>
</evidence>
<comment type="similarity">
    <text evidence="1">Belongs to the ornithine cyclodeaminase/mu-crystallin family.</text>
</comment>
<keyword evidence="3" id="KW-1185">Reference proteome</keyword>
<dbReference type="Gene3D" id="3.40.50.720">
    <property type="entry name" value="NAD(P)-binding Rossmann-like Domain"/>
    <property type="match status" value="1"/>
</dbReference>
<dbReference type="PIRSF" id="PIRSF001439">
    <property type="entry name" value="CryM"/>
    <property type="match status" value="1"/>
</dbReference>
<evidence type="ECO:0000256" key="1">
    <source>
        <dbReference type="ARBA" id="ARBA00008903"/>
    </source>
</evidence>
<reference evidence="2 3" key="1">
    <citation type="journal article" date="2012" name="Science">
        <title>The Paleozoic origin of enzymatic lignin decomposition reconstructed from 31 fungal genomes.</title>
        <authorList>
            <person name="Floudas D."/>
            <person name="Binder M."/>
            <person name="Riley R."/>
            <person name="Barry K."/>
            <person name="Blanchette R.A."/>
            <person name="Henrissat B."/>
            <person name="Martinez A.T."/>
            <person name="Otillar R."/>
            <person name="Spatafora J.W."/>
            <person name="Yadav J.S."/>
            <person name="Aerts A."/>
            <person name="Benoit I."/>
            <person name="Boyd A."/>
            <person name="Carlson A."/>
            <person name="Copeland A."/>
            <person name="Coutinho P.M."/>
            <person name="de Vries R.P."/>
            <person name="Ferreira P."/>
            <person name="Findley K."/>
            <person name="Foster B."/>
            <person name="Gaskell J."/>
            <person name="Glotzer D."/>
            <person name="Gorecki P."/>
            <person name="Heitman J."/>
            <person name="Hesse C."/>
            <person name="Hori C."/>
            <person name="Igarashi K."/>
            <person name="Jurgens J.A."/>
            <person name="Kallen N."/>
            <person name="Kersten P."/>
            <person name="Kohler A."/>
            <person name="Kuees U."/>
            <person name="Kumar T.K.A."/>
            <person name="Kuo A."/>
            <person name="LaButti K."/>
            <person name="Larrondo L.F."/>
            <person name="Lindquist E."/>
            <person name="Ling A."/>
            <person name="Lombard V."/>
            <person name="Lucas S."/>
            <person name="Lundell T."/>
            <person name="Martin R."/>
            <person name="McLaughlin D.J."/>
            <person name="Morgenstern I."/>
            <person name="Morin E."/>
            <person name="Murat C."/>
            <person name="Nagy L.G."/>
            <person name="Nolan M."/>
            <person name="Ohm R.A."/>
            <person name="Patyshakuliyeva A."/>
            <person name="Rokas A."/>
            <person name="Ruiz-Duenas F.J."/>
            <person name="Sabat G."/>
            <person name="Salamov A."/>
            <person name="Samejima M."/>
            <person name="Schmutz J."/>
            <person name="Slot J.C."/>
            <person name="St John F."/>
            <person name="Stenlid J."/>
            <person name="Sun H."/>
            <person name="Sun S."/>
            <person name="Syed K."/>
            <person name="Tsang A."/>
            <person name="Wiebenga A."/>
            <person name="Young D."/>
            <person name="Pisabarro A."/>
            <person name="Eastwood D.C."/>
            <person name="Martin F."/>
            <person name="Cullen D."/>
            <person name="Grigoriev I.V."/>
            <person name="Hibbett D.S."/>
        </authorList>
    </citation>
    <scope>NUCLEOTIDE SEQUENCE [LARGE SCALE GENOMIC DNA]</scope>
    <source>
        <strain evidence="2 3">MD-104</strain>
    </source>
</reference>
<evidence type="ECO:0000313" key="3">
    <source>
        <dbReference type="Proteomes" id="UP000218811"/>
    </source>
</evidence>
<dbReference type="EMBL" id="KB467832">
    <property type="protein sequence ID" value="PCH34795.1"/>
    <property type="molecule type" value="Genomic_DNA"/>
</dbReference>
<name>A0A2H3IZC8_WOLCO</name>
<dbReference type="Gene3D" id="3.30.1780.10">
    <property type="entry name" value="ornithine cyclodeaminase, domain 1"/>
    <property type="match status" value="1"/>
</dbReference>
<accession>A0A2H3IZC8</accession>
<dbReference type="PANTHER" id="PTHR13812:SF19">
    <property type="entry name" value="KETIMINE REDUCTASE MU-CRYSTALLIN"/>
    <property type="match status" value="1"/>
</dbReference>
<protein>
    <submittedName>
        <fullName evidence="2">NAD(P)-binding protein</fullName>
    </submittedName>
</protein>
<organism evidence="2 3">
    <name type="scientific">Wolfiporia cocos (strain MD-104)</name>
    <name type="common">Brown rot fungus</name>
    <dbReference type="NCBI Taxonomy" id="742152"/>
    <lineage>
        <taxon>Eukaryota</taxon>
        <taxon>Fungi</taxon>
        <taxon>Dikarya</taxon>
        <taxon>Basidiomycota</taxon>
        <taxon>Agaricomycotina</taxon>
        <taxon>Agaricomycetes</taxon>
        <taxon>Polyporales</taxon>
        <taxon>Phaeolaceae</taxon>
        <taxon>Wolfiporia</taxon>
    </lineage>
</organism>
<dbReference type="AlphaFoldDB" id="A0A2H3IZC8"/>
<dbReference type="PANTHER" id="PTHR13812">
    <property type="entry name" value="KETIMINE REDUCTASE MU-CRYSTALLIN"/>
    <property type="match status" value="1"/>
</dbReference>
<dbReference type="STRING" id="742152.A0A2H3IZC8"/>
<dbReference type="OMA" id="WHIRIAL"/>
<dbReference type="InterPro" id="IPR003462">
    <property type="entry name" value="ODC_Mu_crystall"/>
</dbReference>
<proteinExistence type="inferred from homology"/>
<feature type="non-terminal residue" evidence="2">
    <location>
        <position position="294"/>
    </location>
</feature>
<dbReference type="GO" id="GO:0005737">
    <property type="term" value="C:cytoplasm"/>
    <property type="evidence" value="ECO:0007669"/>
    <property type="project" value="TreeGrafter"/>
</dbReference>
<dbReference type="InterPro" id="IPR023401">
    <property type="entry name" value="ODC_N"/>
</dbReference>
<gene>
    <name evidence="2" type="ORF">WOLCODRAFT_139580</name>
</gene>
<dbReference type="SUPFAM" id="SSF51735">
    <property type="entry name" value="NAD(P)-binding Rossmann-fold domains"/>
    <property type="match status" value="1"/>
</dbReference>
<dbReference type="OrthoDB" id="41492at2759"/>
<dbReference type="Proteomes" id="UP000218811">
    <property type="component" value="Unassembled WGS sequence"/>
</dbReference>
<sequence length="294" mass="31552">MSLLVLSKSDVAAVTSRFNPDELTDLMASVFALLSEGNGPSPLREIHQPHRTSLPMLNHTALFMPSRIDSVGTAVKVVSVPSSSASQETKERGLPASTLVLNESSGNVKAIVNARQLTALRNAAGSLLATRLLVAPSKPPFSLLAVGAGAQIAAHVDLFLRHFRTLTSCTIYNRSLNSRLASLLSTLAQRHPDIKLTADALPSHDSPPTRTYEEVVRNADIIITATSSTEPLFPSAFVKSGCHLCLIGSYKPEMHEIDSELIRRARVVVDSKEASMAEAGEIIDARLNPSDLTE</sequence>
<dbReference type="InterPro" id="IPR036291">
    <property type="entry name" value="NAD(P)-bd_dom_sf"/>
</dbReference>
<dbReference type="Pfam" id="PF02423">
    <property type="entry name" value="OCD_Mu_crystall"/>
    <property type="match status" value="1"/>
</dbReference>